<sequence>MIDFDDMEDIEMIMQLQNEQEQEAESSQRCNCIYREREEAEERLMADYFGAHLKYPGYYFRRRVSYEP</sequence>
<evidence type="ECO:0000313" key="1">
    <source>
        <dbReference type="EMBL" id="GEU78691.1"/>
    </source>
</evidence>
<gene>
    <name evidence="1" type="ORF">Tci_050669</name>
</gene>
<proteinExistence type="predicted"/>
<dbReference type="EMBL" id="BKCJ010007724">
    <property type="protein sequence ID" value="GEU78691.1"/>
    <property type="molecule type" value="Genomic_DNA"/>
</dbReference>
<reference evidence="1" key="1">
    <citation type="journal article" date="2019" name="Sci. Rep.">
        <title>Draft genome of Tanacetum cinerariifolium, the natural source of mosquito coil.</title>
        <authorList>
            <person name="Yamashiro T."/>
            <person name="Shiraishi A."/>
            <person name="Satake H."/>
            <person name="Nakayama K."/>
        </authorList>
    </citation>
    <scope>NUCLEOTIDE SEQUENCE</scope>
</reference>
<protein>
    <submittedName>
        <fullName evidence="1">Uncharacterized protein</fullName>
    </submittedName>
</protein>
<organism evidence="1">
    <name type="scientific">Tanacetum cinerariifolium</name>
    <name type="common">Dalmatian daisy</name>
    <name type="synonym">Chrysanthemum cinerariifolium</name>
    <dbReference type="NCBI Taxonomy" id="118510"/>
    <lineage>
        <taxon>Eukaryota</taxon>
        <taxon>Viridiplantae</taxon>
        <taxon>Streptophyta</taxon>
        <taxon>Embryophyta</taxon>
        <taxon>Tracheophyta</taxon>
        <taxon>Spermatophyta</taxon>
        <taxon>Magnoliopsida</taxon>
        <taxon>eudicotyledons</taxon>
        <taxon>Gunneridae</taxon>
        <taxon>Pentapetalae</taxon>
        <taxon>asterids</taxon>
        <taxon>campanulids</taxon>
        <taxon>Asterales</taxon>
        <taxon>Asteraceae</taxon>
        <taxon>Asteroideae</taxon>
        <taxon>Anthemideae</taxon>
        <taxon>Anthemidinae</taxon>
        <taxon>Tanacetum</taxon>
    </lineage>
</organism>
<name>A0A6L2MXJ2_TANCI</name>
<accession>A0A6L2MXJ2</accession>
<comment type="caution">
    <text evidence="1">The sequence shown here is derived from an EMBL/GenBank/DDBJ whole genome shotgun (WGS) entry which is preliminary data.</text>
</comment>
<dbReference type="AlphaFoldDB" id="A0A6L2MXJ2"/>